<evidence type="ECO:0000313" key="2">
    <source>
        <dbReference type="Proteomes" id="UP000054279"/>
    </source>
</evidence>
<proteinExistence type="predicted"/>
<evidence type="ECO:0000313" key="1">
    <source>
        <dbReference type="EMBL" id="KIJ43020.1"/>
    </source>
</evidence>
<organism evidence="1 2">
    <name type="scientific">Sphaerobolus stellatus (strain SS14)</name>
    <dbReference type="NCBI Taxonomy" id="990650"/>
    <lineage>
        <taxon>Eukaryota</taxon>
        <taxon>Fungi</taxon>
        <taxon>Dikarya</taxon>
        <taxon>Basidiomycota</taxon>
        <taxon>Agaricomycotina</taxon>
        <taxon>Agaricomycetes</taxon>
        <taxon>Phallomycetidae</taxon>
        <taxon>Geastrales</taxon>
        <taxon>Sphaerobolaceae</taxon>
        <taxon>Sphaerobolus</taxon>
    </lineage>
</organism>
<dbReference type="EMBL" id="KN837126">
    <property type="protein sequence ID" value="KIJ43020.1"/>
    <property type="molecule type" value="Genomic_DNA"/>
</dbReference>
<accession>A0A0C9VWA3</accession>
<dbReference type="HOGENOM" id="CLU_097628_2_0_1"/>
<name>A0A0C9VWA3_SPHS4</name>
<feature type="non-terminal residue" evidence="1">
    <location>
        <position position="1"/>
    </location>
</feature>
<dbReference type="InterPro" id="IPR021109">
    <property type="entry name" value="Peptidase_aspartic_dom_sf"/>
</dbReference>
<dbReference type="OrthoDB" id="2919534at2759"/>
<protein>
    <submittedName>
        <fullName evidence="1">Uncharacterized protein</fullName>
    </submittedName>
</protein>
<keyword evidence="2" id="KW-1185">Reference proteome</keyword>
<dbReference type="Gene3D" id="2.40.70.10">
    <property type="entry name" value="Acid Proteases"/>
    <property type="match status" value="1"/>
</dbReference>
<dbReference type="Proteomes" id="UP000054279">
    <property type="component" value="Unassembled WGS sequence"/>
</dbReference>
<reference evidence="1 2" key="1">
    <citation type="submission" date="2014-06" db="EMBL/GenBank/DDBJ databases">
        <title>Evolutionary Origins and Diversification of the Mycorrhizal Mutualists.</title>
        <authorList>
            <consortium name="DOE Joint Genome Institute"/>
            <consortium name="Mycorrhizal Genomics Consortium"/>
            <person name="Kohler A."/>
            <person name="Kuo A."/>
            <person name="Nagy L.G."/>
            <person name="Floudas D."/>
            <person name="Copeland A."/>
            <person name="Barry K.W."/>
            <person name="Cichocki N."/>
            <person name="Veneault-Fourrey C."/>
            <person name="LaButti K."/>
            <person name="Lindquist E.A."/>
            <person name="Lipzen A."/>
            <person name="Lundell T."/>
            <person name="Morin E."/>
            <person name="Murat C."/>
            <person name="Riley R."/>
            <person name="Ohm R."/>
            <person name="Sun H."/>
            <person name="Tunlid A."/>
            <person name="Henrissat B."/>
            <person name="Grigoriev I.V."/>
            <person name="Hibbett D.S."/>
            <person name="Martin F."/>
        </authorList>
    </citation>
    <scope>NUCLEOTIDE SEQUENCE [LARGE SCALE GENOMIC DNA]</scope>
    <source>
        <strain evidence="1 2">SS14</strain>
    </source>
</reference>
<feature type="non-terminal residue" evidence="1">
    <location>
        <position position="92"/>
    </location>
</feature>
<gene>
    <name evidence="1" type="ORF">M422DRAFT_94228</name>
</gene>
<sequence>WTQWQHRLGQCQPSLTILKVADNHHIQSMGQWTGKTIVSEVGVEASFKIFDLHRAFEIILGKPWLKTVNAIHDFKNDTIHISTIDKGTTLRN</sequence>
<dbReference type="AlphaFoldDB" id="A0A0C9VWA3"/>